<feature type="transmembrane region" description="Helical" evidence="1">
    <location>
        <begin position="7"/>
        <end position="25"/>
    </location>
</feature>
<dbReference type="Proteomes" id="UP000243197">
    <property type="component" value="Chromosome"/>
</dbReference>
<keyword evidence="1" id="KW-1133">Transmembrane helix</keyword>
<dbReference type="KEGG" id="ise:JBKA6_0605"/>
<keyword evidence="1" id="KW-0812">Transmembrane</keyword>
<dbReference type="AlphaFoldDB" id="A0A1J1DXN0"/>
<gene>
    <name evidence="2" type="ORF">JBKA6_0605</name>
</gene>
<evidence type="ECO:0000256" key="1">
    <source>
        <dbReference type="SAM" id="Phobius"/>
    </source>
</evidence>
<evidence type="ECO:0000313" key="2">
    <source>
        <dbReference type="EMBL" id="BAV94618.1"/>
    </source>
</evidence>
<proteinExistence type="predicted"/>
<protein>
    <submittedName>
        <fullName evidence="2">Uncharacterized protein</fullName>
    </submittedName>
</protein>
<accession>A0A1J1DXN0</accession>
<dbReference type="EMBL" id="AP014564">
    <property type="protein sequence ID" value="BAV94618.1"/>
    <property type="molecule type" value="Genomic_DNA"/>
</dbReference>
<sequence>MHRVKKYFILFVIILLPAAIYLFLFTGKHHMKFLSVRESAVRDSVFKKYPELFELLDKKISVLYFAGGPDSNGRNSVFNIFSKVYKKNFRAGDFQIVAFCTGGVEELKKSLSRLSDYKSDKWLCLDFSPEDSRDLFKSIYDTDSIDIDNSSMYLFLLDKGLNLRGRKYENRADVDPIYNSQSVGDLNNLKDDITILLKEYVLKDKASKSLRR</sequence>
<keyword evidence="3" id="KW-1185">Reference proteome</keyword>
<evidence type="ECO:0000313" key="3">
    <source>
        <dbReference type="Proteomes" id="UP000243197"/>
    </source>
</evidence>
<reference evidence="2 3" key="1">
    <citation type="submission" date="2014-03" db="EMBL/GenBank/DDBJ databases">
        <title>complete genome sequence of Flavobacteriaceae bacterium JBKA-6.</title>
        <authorList>
            <person name="Takano T."/>
            <person name="Nakamura Y."/>
            <person name="Takuma S."/>
            <person name="Yasuike M."/>
            <person name="Matsuyama T."/>
            <person name="Sakai T."/>
            <person name="Fujiwara A."/>
            <person name="Kimoto K."/>
            <person name="Fukuda Y."/>
            <person name="Kondo H."/>
            <person name="Hirono I."/>
            <person name="Nakayasu C."/>
        </authorList>
    </citation>
    <scope>NUCLEOTIDE SEQUENCE [LARGE SCALE GENOMIC DNA]</scope>
    <source>
        <strain evidence="2 3">JBKA-6</strain>
    </source>
</reference>
<keyword evidence="1" id="KW-0472">Membrane</keyword>
<organism evidence="2 3">
    <name type="scientific">Ichthyobacterium seriolicida</name>
    <dbReference type="NCBI Taxonomy" id="242600"/>
    <lineage>
        <taxon>Bacteria</taxon>
        <taxon>Pseudomonadati</taxon>
        <taxon>Bacteroidota</taxon>
        <taxon>Flavobacteriia</taxon>
        <taxon>Flavobacteriales</taxon>
        <taxon>Ichthyobacteriaceae</taxon>
        <taxon>Ichthyobacterium</taxon>
    </lineage>
</organism>
<name>A0A1J1DXN0_9FLAO</name>